<organism evidence="2 3">
    <name type="scientific">Neiella holothuriorum</name>
    <dbReference type="NCBI Taxonomy" id="2870530"/>
    <lineage>
        <taxon>Bacteria</taxon>
        <taxon>Pseudomonadati</taxon>
        <taxon>Pseudomonadota</taxon>
        <taxon>Gammaproteobacteria</taxon>
        <taxon>Alteromonadales</taxon>
        <taxon>Echinimonadaceae</taxon>
        <taxon>Neiella</taxon>
    </lineage>
</organism>
<dbReference type="PROSITE" id="PS51729">
    <property type="entry name" value="GNAT_YJDJ"/>
    <property type="match status" value="1"/>
</dbReference>
<dbReference type="InterPro" id="IPR031165">
    <property type="entry name" value="GNAT_YJDJ"/>
</dbReference>
<comment type="caution">
    <text evidence="2">The sequence shown here is derived from an EMBL/GenBank/DDBJ whole genome shotgun (WGS) entry which is preliminary data.</text>
</comment>
<gene>
    <name evidence="2" type="ORF">K0504_04095</name>
</gene>
<proteinExistence type="predicted"/>
<dbReference type="Gene3D" id="3.40.630.30">
    <property type="match status" value="1"/>
</dbReference>
<dbReference type="EMBL" id="JAHZSS010000003">
    <property type="protein sequence ID" value="MBW8190209.1"/>
    <property type="molecule type" value="Genomic_DNA"/>
</dbReference>
<evidence type="ECO:0000313" key="3">
    <source>
        <dbReference type="Proteomes" id="UP001166251"/>
    </source>
</evidence>
<sequence length="94" mass="10209">MGKDPISVELIENGGTIRIGNYAELQFSGPVEGVIDAHHTVVAPSHRGQGLAGVLFDALVNVVEKKGWKVKPSCSYIDKQFARYSELTRLVNKG</sequence>
<dbReference type="InterPro" id="IPR016181">
    <property type="entry name" value="Acyl_CoA_acyltransferase"/>
</dbReference>
<dbReference type="CDD" id="cd04301">
    <property type="entry name" value="NAT_SF"/>
    <property type="match status" value="1"/>
</dbReference>
<accession>A0ABS7ECZ5</accession>
<reference evidence="2" key="1">
    <citation type="submission" date="2021-07" db="EMBL/GenBank/DDBJ databases">
        <title>Neiella marina sp. nov., isolated from the intestinal content of sea cucumber Apostichopus japonicus.</title>
        <authorList>
            <person name="Bai X."/>
        </authorList>
    </citation>
    <scope>NUCLEOTIDE SEQUENCE</scope>
    <source>
        <strain evidence="2">126</strain>
    </source>
</reference>
<dbReference type="SUPFAM" id="SSF55729">
    <property type="entry name" value="Acyl-CoA N-acyltransferases (Nat)"/>
    <property type="match status" value="1"/>
</dbReference>
<keyword evidence="3" id="KW-1185">Reference proteome</keyword>
<dbReference type="RefSeq" id="WP_220102890.1">
    <property type="nucleotide sequence ID" value="NZ_JAHZSS010000003.1"/>
</dbReference>
<protein>
    <submittedName>
        <fullName evidence="2">N-acetyltransferase</fullName>
    </submittedName>
</protein>
<feature type="domain" description="N-acetyltransferase" evidence="1">
    <location>
        <begin position="1"/>
        <end position="92"/>
    </location>
</feature>
<evidence type="ECO:0000313" key="2">
    <source>
        <dbReference type="EMBL" id="MBW8190209.1"/>
    </source>
</evidence>
<name>A0ABS7ECZ5_9GAMM</name>
<dbReference type="InterPro" id="IPR045057">
    <property type="entry name" value="Gcn5-rel_NAT"/>
</dbReference>
<dbReference type="PANTHER" id="PTHR31435:SF9">
    <property type="entry name" value="PROTEIN NATD1"/>
    <property type="match status" value="1"/>
</dbReference>
<dbReference type="PANTHER" id="PTHR31435">
    <property type="entry name" value="PROTEIN NATD1"/>
    <property type="match status" value="1"/>
</dbReference>
<evidence type="ECO:0000259" key="1">
    <source>
        <dbReference type="PROSITE" id="PS51729"/>
    </source>
</evidence>
<dbReference type="Proteomes" id="UP001166251">
    <property type="component" value="Unassembled WGS sequence"/>
</dbReference>
<dbReference type="Pfam" id="PF14542">
    <property type="entry name" value="Acetyltransf_CG"/>
    <property type="match status" value="1"/>
</dbReference>